<name>A0AAW2F9U8_9HYME</name>
<feature type="compositionally biased region" description="Polar residues" evidence="1">
    <location>
        <begin position="555"/>
        <end position="580"/>
    </location>
</feature>
<protein>
    <recommendedName>
        <fullName evidence="4">Protein slender lobes</fullName>
    </recommendedName>
</protein>
<feature type="region of interest" description="Disordered" evidence="1">
    <location>
        <begin position="218"/>
        <end position="253"/>
    </location>
</feature>
<feature type="compositionally biased region" description="Polar residues" evidence="1">
    <location>
        <begin position="106"/>
        <end position="127"/>
    </location>
</feature>
<accession>A0AAW2F9U8</accession>
<feature type="region of interest" description="Disordered" evidence="1">
    <location>
        <begin position="1783"/>
        <end position="1836"/>
    </location>
</feature>
<feature type="compositionally biased region" description="Basic and acidic residues" evidence="1">
    <location>
        <begin position="1164"/>
        <end position="1224"/>
    </location>
</feature>
<feature type="compositionally biased region" description="Basic and acidic residues" evidence="1">
    <location>
        <begin position="1295"/>
        <end position="1305"/>
    </location>
</feature>
<feature type="compositionally biased region" description="Polar residues" evidence="1">
    <location>
        <begin position="73"/>
        <end position="90"/>
    </location>
</feature>
<evidence type="ECO:0000313" key="3">
    <source>
        <dbReference type="Proteomes" id="UP001430953"/>
    </source>
</evidence>
<dbReference type="Proteomes" id="UP001430953">
    <property type="component" value="Unassembled WGS sequence"/>
</dbReference>
<comment type="caution">
    <text evidence="2">The sequence shown here is derived from an EMBL/GenBank/DDBJ whole genome shotgun (WGS) entry which is preliminary data.</text>
</comment>
<feature type="compositionally biased region" description="Polar residues" evidence="1">
    <location>
        <begin position="824"/>
        <end position="854"/>
    </location>
</feature>
<sequence length="1980" mass="224545">MLCIVDPKLTRMLPISPVRRSSRIKQNKCLPDSESDSNSVNSTAPTSDVFDTKKLRPRKVSISSDMSELDGDMSQTPGKRVTRQSTSSLVGTPTRITRATSKRLNRATSELQSPSLSGRVTRNTRASSVDPEYLSNQQMNQFDSPIKTRKLSLTLSTSSLTKEQELKERVPYVRLDSTIVEADEETTSTRSSDSVSNKAYSSHSKKIKKLLSIDNVEIRNDNNEESETRSTSSKNESETLQSSQTTVDETQAECTDNVTVKNTFAEEQHEKSLSLDVATTINEDSIYSFNSSRRNSAEEEKTEKENESLSNIEKSLIDMCKSTEVLENASINLLDISTQQEKSDKTNQILNSTIDVSLEESTQPAVAPLGVISISSSPMNKSFNKKKTIEKELSTNRHSEKSTEIANKHDDTNLSHPVEATSNSQIDIEKMDTSVEFLKSVATNKTVFSQRDSTKLINEDESCIEIMSTEKNLQEMNNELDETEVVKMDDKGKSMNLMQFSQDDSAESSISVVTADDDNEIKAVEQQNSSQDKNKVSSNDSHSKLDESWLKKLQITPSNKNSNRTNVIQDRVSDSSNSTKKIQENLSEHVTELTPKSSKTVLQNDSESNCSNNVTEDDQLSDAETSKKSKTNTFSEKMDAENEMSEEIVKQNLKRKSTNELKTLNTESDVSQVKINDKKNVEITDNISDVEGINLFQDIPIDKYKEKSNLKTDSMQSTVQSVEVENDNESECNFVLVDKRAWLAAETIKESQEANFYECDSDDTVILKSRLDAAEENTKMNSILEESVIDSTDEEERFKKRRSRTKKRFASEIDQDSLTRTENEDNLITANKSSNESKTALNQSNNRSITNLNKSAEIEEQSHKTSKKLDKEEVENDINKLNRSSLTNKNNTPLRKSLEKRISLNKSLNDLVVQNVSANKSQINNSDAEFNNTDTNVEKKLYKKNQSLKTPQKENADDTTKSEKENISFKDSDKNEKNLSLNRSINRDAKQELMHLDNDESDNSSISIAAMNFESITSSMIVHGRSSSGEDEECDIPSYLFAEANIDSLSISSDDSKEYFVAEGTPKFSDEDDERDVSNYIFTEANSDSHSLNSDVNKEYNLAGVSPKFSDEDVSADECRTSEEELSDSNDDGEDLADFIVHDDDTEDEVDIDTEYDTQDDAENDVKDIHNIKDKNKPKSKNVKEKDKTTYKKQHEDKDNKRTYIDKDSTDIKNKNVDSDDGQEKYSIANVKKDTKKNKFVGTETDSYPSTSKMLNSDLSIKKKKKKNNTVLSHASKITSPSIRKKKKSALQRSSQDESKEDLSTRFVEDACQINEKKKKKNKKRNISQENITDETLAEDAVKLKIPKKKKSVKFTESTIARDNSLENLYQINEKKKQNTSMENIDKALPENAVKEKITKKKKRVKFTQITTGDDNISQVAIQTNKKKKKKQNSSIEDSTATTLSQDVIKPNISKKKKSIKLNQLTITDNENVTRKKQKKRKSDMLQENIDDNVEDAMELQYPKKKKRVKITHLTTESDNILQDAVQINKKKKKKRDPSVEDAVAVTLSQDETEPKIPKKKKSIRLNQLTIADNESHENVTSKKQKKRKSDVFKENINESFEDTMELIQPKKKKRTEFIQSSIVEKNTDKDTYQINERKKKKKQKVRKNIEKVLSEELIELNIPKKKKRTKVEQLAVTGDDTCENENNYESTCQVQEKPKKKKKKITMEGDKNEENTSEKIIRKSKRDLAQQKNKTVKVLKLKSALNKSKAKIKLAKQETSEGIKKMKKDKSTVPVQIPVSKMQPEENILLPKLSPRTTSSASNSEKTKNLDKKAAKVSIPKEAKTEKKSKKKYNQSDDDIENVVYMNVPTKEFKKKSKEITKVSPSTSGLKQLPQDVIDNLSDVPLRAKKRQVLQNKKQLKPSVKIKKTKAIAKDNDNSLKLNTSDCATQFNLINIKDIKKQKMKGAATTASFRERMLNRNDREPISTYLMFRDKKKVG</sequence>
<keyword evidence="3" id="KW-1185">Reference proteome</keyword>
<feature type="compositionally biased region" description="Basic and acidic residues" evidence="1">
    <location>
        <begin position="392"/>
        <end position="413"/>
    </location>
</feature>
<feature type="region of interest" description="Disordered" evidence="1">
    <location>
        <begin position="105"/>
        <end position="129"/>
    </location>
</feature>
<feature type="region of interest" description="Disordered" evidence="1">
    <location>
        <begin position="1107"/>
        <end position="1305"/>
    </location>
</feature>
<feature type="compositionally biased region" description="Polar residues" evidence="1">
    <location>
        <begin position="240"/>
        <end position="253"/>
    </location>
</feature>
<feature type="compositionally biased region" description="Basic and acidic residues" evidence="1">
    <location>
        <begin position="856"/>
        <end position="871"/>
    </location>
</feature>
<feature type="region of interest" description="Disordered" evidence="1">
    <location>
        <begin position="790"/>
        <end position="894"/>
    </location>
</feature>
<feature type="compositionally biased region" description="Polar residues" evidence="1">
    <location>
        <begin position="879"/>
        <end position="894"/>
    </location>
</feature>
<feature type="region of interest" description="Disordered" evidence="1">
    <location>
        <begin position="525"/>
        <end position="645"/>
    </location>
</feature>
<feature type="compositionally biased region" description="Basic and acidic residues" evidence="1">
    <location>
        <begin position="951"/>
        <end position="977"/>
    </location>
</feature>
<feature type="compositionally biased region" description="Basic and acidic residues" evidence="1">
    <location>
        <begin position="1806"/>
        <end position="1827"/>
    </location>
</feature>
<gene>
    <name evidence="2" type="ORF">PUN28_013123</name>
</gene>
<feature type="compositionally biased region" description="Polar residues" evidence="1">
    <location>
        <begin position="1269"/>
        <end position="1282"/>
    </location>
</feature>
<feature type="compositionally biased region" description="Basic residues" evidence="1">
    <location>
        <begin position="799"/>
        <end position="808"/>
    </location>
</feature>
<dbReference type="EMBL" id="JADYXP020000013">
    <property type="protein sequence ID" value="KAL0111709.1"/>
    <property type="molecule type" value="Genomic_DNA"/>
</dbReference>
<feature type="compositionally biased region" description="Acidic residues" evidence="1">
    <location>
        <begin position="1144"/>
        <end position="1163"/>
    </location>
</feature>
<feature type="compositionally biased region" description="Basic and acidic residues" evidence="1">
    <location>
        <begin position="218"/>
        <end position="228"/>
    </location>
</feature>
<feature type="compositionally biased region" description="Acidic residues" evidence="1">
    <location>
        <begin position="1124"/>
        <end position="1137"/>
    </location>
</feature>
<feature type="compositionally biased region" description="Basic and acidic residues" evidence="1">
    <location>
        <begin position="541"/>
        <end position="550"/>
    </location>
</feature>
<feature type="compositionally biased region" description="Polar residues" evidence="1">
    <location>
        <begin position="594"/>
        <end position="614"/>
    </location>
</feature>
<feature type="compositionally biased region" description="Polar residues" evidence="1">
    <location>
        <begin position="1244"/>
        <end position="1259"/>
    </location>
</feature>
<evidence type="ECO:0008006" key="4">
    <source>
        <dbReference type="Google" id="ProtNLM"/>
    </source>
</evidence>
<feature type="region of interest" description="Disordered" evidence="1">
    <location>
        <begin position="392"/>
        <end position="418"/>
    </location>
</feature>
<feature type="compositionally biased region" description="Polar residues" evidence="1">
    <location>
        <begin position="1796"/>
        <end position="1805"/>
    </location>
</feature>
<evidence type="ECO:0000313" key="2">
    <source>
        <dbReference type="EMBL" id="KAL0111709.1"/>
    </source>
</evidence>
<feature type="compositionally biased region" description="Polar residues" evidence="1">
    <location>
        <begin position="36"/>
        <end position="46"/>
    </location>
</feature>
<organism evidence="2 3">
    <name type="scientific">Cardiocondyla obscurior</name>
    <dbReference type="NCBI Taxonomy" id="286306"/>
    <lineage>
        <taxon>Eukaryota</taxon>
        <taxon>Metazoa</taxon>
        <taxon>Ecdysozoa</taxon>
        <taxon>Arthropoda</taxon>
        <taxon>Hexapoda</taxon>
        <taxon>Insecta</taxon>
        <taxon>Pterygota</taxon>
        <taxon>Neoptera</taxon>
        <taxon>Endopterygota</taxon>
        <taxon>Hymenoptera</taxon>
        <taxon>Apocrita</taxon>
        <taxon>Aculeata</taxon>
        <taxon>Formicoidea</taxon>
        <taxon>Formicidae</taxon>
        <taxon>Myrmicinae</taxon>
        <taxon>Cardiocondyla</taxon>
    </lineage>
</organism>
<feature type="region of interest" description="Disordered" evidence="1">
    <location>
        <begin position="23"/>
        <end position="90"/>
    </location>
</feature>
<feature type="compositionally biased region" description="Polar residues" evidence="1">
    <location>
        <begin position="525"/>
        <end position="540"/>
    </location>
</feature>
<reference evidence="2 3" key="1">
    <citation type="submission" date="2023-03" db="EMBL/GenBank/DDBJ databases">
        <title>High recombination rates correlate with genetic variation in Cardiocondyla obscurior ants.</title>
        <authorList>
            <person name="Errbii M."/>
        </authorList>
    </citation>
    <scope>NUCLEOTIDE SEQUENCE [LARGE SCALE GENOMIC DNA]</scope>
    <source>
        <strain evidence="2">Alpha-2009</strain>
        <tissue evidence="2">Whole body</tissue>
    </source>
</reference>
<feature type="region of interest" description="Disordered" evidence="1">
    <location>
        <begin position="942"/>
        <end position="978"/>
    </location>
</feature>
<evidence type="ECO:0000256" key="1">
    <source>
        <dbReference type="SAM" id="MobiDB-lite"/>
    </source>
</evidence>
<proteinExistence type="predicted"/>
<feature type="compositionally biased region" description="Basic and acidic residues" evidence="1">
    <location>
        <begin position="581"/>
        <end position="591"/>
    </location>
</feature>